<dbReference type="Pfam" id="PF09346">
    <property type="entry name" value="SMI1_KNR4"/>
    <property type="match status" value="1"/>
</dbReference>
<dbReference type="InterPro" id="IPR037883">
    <property type="entry name" value="Knr4/Smi1-like_sf"/>
</dbReference>
<feature type="domain" description="Knr4/Smi1-like" evidence="1">
    <location>
        <begin position="17"/>
        <end position="132"/>
    </location>
</feature>
<dbReference type="SUPFAM" id="SSF160631">
    <property type="entry name" value="SMI1/KNR4-like"/>
    <property type="match status" value="1"/>
</dbReference>
<organism evidence="2">
    <name type="scientific">Kribbella sp. HUAS MG21</name>
    <dbReference type="NCBI Taxonomy" id="3160966"/>
    <lineage>
        <taxon>Bacteria</taxon>
        <taxon>Bacillati</taxon>
        <taxon>Actinomycetota</taxon>
        <taxon>Actinomycetes</taxon>
        <taxon>Propionibacteriales</taxon>
        <taxon>Kribbellaceae</taxon>
        <taxon>Kribbella</taxon>
    </lineage>
</organism>
<evidence type="ECO:0000313" key="2">
    <source>
        <dbReference type="EMBL" id="XBV23850.1"/>
    </source>
</evidence>
<sequence length="140" mass="15424">MWLEKVTRLPGAETGAPAEAAAIGACEQALGHPLPEQLKDFLLAADGVTGEWGEGVLWPAAQIAESNREFRTTPDFRELYMPFDPLIFFADSGDGSQYALLRGIDRLDVFRWDHETDSRLWVASSLPDYLDRLAAGSLEG</sequence>
<dbReference type="AlphaFoldDB" id="A0AAU7TAX0"/>
<protein>
    <submittedName>
        <fullName evidence="2">SMI1/KNR4 family protein</fullName>
    </submittedName>
</protein>
<evidence type="ECO:0000259" key="1">
    <source>
        <dbReference type="SMART" id="SM00860"/>
    </source>
</evidence>
<gene>
    <name evidence="2" type="ORF">ABN611_35460</name>
</gene>
<dbReference type="SMART" id="SM00860">
    <property type="entry name" value="SMI1_KNR4"/>
    <property type="match status" value="1"/>
</dbReference>
<name>A0AAU7TAX0_9ACTN</name>
<reference evidence="2" key="1">
    <citation type="submission" date="2024-06" db="EMBL/GenBank/DDBJ databases">
        <title>Kribbella sp. strain HUAS MG21 genome sequences.</title>
        <authorList>
            <person name="Mo P."/>
        </authorList>
    </citation>
    <scope>NUCLEOTIDE SEQUENCE</scope>
    <source>
        <strain evidence="2">HUAS MG21</strain>
    </source>
</reference>
<dbReference type="EMBL" id="CP158165">
    <property type="protein sequence ID" value="XBV23850.1"/>
    <property type="molecule type" value="Genomic_DNA"/>
</dbReference>
<dbReference type="Gene3D" id="3.40.1580.10">
    <property type="entry name" value="SMI1/KNR4-like"/>
    <property type="match status" value="1"/>
</dbReference>
<accession>A0AAU7TAX0</accession>
<dbReference type="RefSeq" id="WP_350276679.1">
    <property type="nucleotide sequence ID" value="NZ_CP158165.1"/>
</dbReference>
<dbReference type="InterPro" id="IPR018958">
    <property type="entry name" value="Knr4/Smi1-like_dom"/>
</dbReference>
<proteinExistence type="predicted"/>